<reference evidence="1" key="2">
    <citation type="submission" date="2021-10" db="EMBL/GenBank/DDBJ databases">
        <title>Phylogenomics reveals ancestral predisposition of the termite-cultivated fungus Termitomyces towards a domesticated lifestyle.</title>
        <authorList>
            <person name="Auxier B."/>
            <person name="Grum-Grzhimaylo A."/>
            <person name="Cardenas M.E."/>
            <person name="Lodge J.D."/>
            <person name="Laessoe T."/>
            <person name="Pedersen O."/>
            <person name="Smith M.E."/>
            <person name="Kuyper T.W."/>
            <person name="Franco-Molano E.A."/>
            <person name="Baroni T.J."/>
            <person name="Aanen D.K."/>
        </authorList>
    </citation>
    <scope>NUCLEOTIDE SEQUENCE</scope>
    <source>
        <strain evidence="1">D49</strain>
    </source>
</reference>
<dbReference type="OrthoDB" id="2963168at2759"/>
<dbReference type="EMBL" id="JABCKI010005984">
    <property type="protein sequence ID" value="KAG5636036.1"/>
    <property type="molecule type" value="Genomic_DNA"/>
</dbReference>
<dbReference type="PANTHER" id="PTHR14187">
    <property type="entry name" value="ALPHA KINASE/ELONGATION FACTOR 2 KINASE"/>
    <property type="match status" value="1"/>
</dbReference>
<dbReference type="CDD" id="cd10170">
    <property type="entry name" value="ASKHA_NBD_HSP70"/>
    <property type="match status" value="1"/>
</dbReference>
<protein>
    <submittedName>
        <fullName evidence="1">Uncharacterized protein</fullName>
    </submittedName>
</protein>
<gene>
    <name evidence="1" type="ORF">H0H81_009309</name>
</gene>
<dbReference type="SUPFAM" id="SSF53067">
    <property type="entry name" value="Actin-like ATPase domain"/>
    <property type="match status" value="2"/>
</dbReference>
<evidence type="ECO:0000313" key="1">
    <source>
        <dbReference type="EMBL" id="KAG5636036.1"/>
    </source>
</evidence>
<proteinExistence type="predicted"/>
<reference evidence="1" key="1">
    <citation type="submission" date="2021-02" db="EMBL/GenBank/DDBJ databases">
        <authorList>
            <person name="Nieuwenhuis M."/>
            <person name="Van De Peppel L.J.J."/>
        </authorList>
    </citation>
    <scope>NUCLEOTIDE SEQUENCE</scope>
    <source>
        <strain evidence="1">D49</strain>
    </source>
</reference>
<keyword evidence="2" id="KW-1185">Reference proteome</keyword>
<organism evidence="1 2">
    <name type="scientific">Sphagnurus paluster</name>
    <dbReference type="NCBI Taxonomy" id="117069"/>
    <lineage>
        <taxon>Eukaryota</taxon>
        <taxon>Fungi</taxon>
        <taxon>Dikarya</taxon>
        <taxon>Basidiomycota</taxon>
        <taxon>Agaricomycotina</taxon>
        <taxon>Agaricomycetes</taxon>
        <taxon>Agaricomycetidae</taxon>
        <taxon>Agaricales</taxon>
        <taxon>Tricholomatineae</taxon>
        <taxon>Lyophyllaceae</taxon>
        <taxon>Sphagnurus</taxon>
    </lineage>
</organism>
<dbReference type="Gene3D" id="3.30.420.40">
    <property type="match status" value="1"/>
</dbReference>
<comment type="caution">
    <text evidence="1">The sequence shown here is derived from an EMBL/GenBank/DDBJ whole genome shotgun (WGS) entry which is preliminary data.</text>
</comment>
<name>A0A9P7FS67_9AGAR</name>
<dbReference type="AlphaFoldDB" id="A0A9P7FS67"/>
<dbReference type="PANTHER" id="PTHR14187:SF5">
    <property type="entry name" value="HEAT SHOCK 70 KDA PROTEIN 12A"/>
    <property type="match status" value="1"/>
</dbReference>
<evidence type="ECO:0000313" key="2">
    <source>
        <dbReference type="Proteomes" id="UP000717328"/>
    </source>
</evidence>
<accession>A0A9P7FS67</accession>
<dbReference type="InterPro" id="IPR043129">
    <property type="entry name" value="ATPase_NBD"/>
</dbReference>
<sequence length="526" mass="58248">MSIATRRAPYDGISRKLVLAFDVGTTYSGISYRFPAHEKVGGSCKIPTIVYYDQDGKVRAAGAEAIRESLRDVIEDEGWIKAEWCVIPYLAPSSAETSILRFKLHMQPEGESKSDMLDKIPPLPPGKSAIVVVSDFYRYLYGCARTFIVESYQNGPQLWESLESTIDFVLSHPNGWEGKQQQKMRRAAVLADLIPDTDAGHARIRFVTEGETSLHFCLQSGMKNDAFKDGSGVIIIDAGGGTVDLSAYGAATSRTDEFEEISPPQCLLQGSVHVNIRARDFLTDYLKESKFAQDIDAMVDFFDKSAKLAFDSGPLFIKFGGARDRDVKLRIRSGQLTLAGKDVATFFEPSILSIIQAVKLQISGSRKPIKSLFLVGGFSASEYLFSKLREVFEPLGLSLCRPDSHLNKAVADGAVSFYLDHYISVRISRHTYGTKCNQSLLAGGTTKVLTLCTKPFFSEADIFPDPGFTTLCTIEADTKIASFDLKPKLNAKQQEYFQLDFDIILSFGLTELKAQIAWKQDGTEKR</sequence>
<dbReference type="Proteomes" id="UP000717328">
    <property type="component" value="Unassembled WGS sequence"/>
</dbReference>